<name>A0A518AQQ3_9BACT</name>
<evidence type="ECO:0000313" key="1">
    <source>
        <dbReference type="EMBL" id="QDU57062.1"/>
    </source>
</evidence>
<keyword evidence="2" id="KW-1185">Reference proteome</keyword>
<dbReference type="KEGG" id="amuc:Pan181_32760"/>
<dbReference type="EMBL" id="CP036278">
    <property type="protein sequence ID" value="QDU57062.1"/>
    <property type="molecule type" value="Genomic_DNA"/>
</dbReference>
<dbReference type="Proteomes" id="UP000315750">
    <property type="component" value="Chromosome"/>
</dbReference>
<reference evidence="1 2" key="1">
    <citation type="submission" date="2019-02" db="EMBL/GenBank/DDBJ databases">
        <title>Deep-cultivation of Planctomycetes and their phenomic and genomic characterization uncovers novel biology.</title>
        <authorList>
            <person name="Wiegand S."/>
            <person name="Jogler M."/>
            <person name="Boedeker C."/>
            <person name="Pinto D."/>
            <person name="Vollmers J."/>
            <person name="Rivas-Marin E."/>
            <person name="Kohn T."/>
            <person name="Peeters S.H."/>
            <person name="Heuer A."/>
            <person name="Rast P."/>
            <person name="Oberbeckmann S."/>
            <person name="Bunk B."/>
            <person name="Jeske O."/>
            <person name="Meyerdierks A."/>
            <person name="Storesund J.E."/>
            <person name="Kallscheuer N."/>
            <person name="Luecker S."/>
            <person name="Lage O.M."/>
            <person name="Pohl T."/>
            <person name="Merkel B.J."/>
            <person name="Hornburger P."/>
            <person name="Mueller R.-W."/>
            <person name="Bruemmer F."/>
            <person name="Labrenz M."/>
            <person name="Spormann A.M."/>
            <person name="Op den Camp H."/>
            <person name="Overmann J."/>
            <person name="Amann R."/>
            <person name="Jetten M.S.M."/>
            <person name="Mascher T."/>
            <person name="Medema M.H."/>
            <person name="Devos D.P."/>
            <person name="Kaster A.-K."/>
            <person name="Ovreas L."/>
            <person name="Rohde M."/>
            <person name="Galperin M.Y."/>
            <person name="Jogler C."/>
        </authorList>
    </citation>
    <scope>NUCLEOTIDE SEQUENCE [LARGE SCALE GENOMIC DNA]</scope>
    <source>
        <strain evidence="1 2">Pan181</strain>
    </source>
</reference>
<gene>
    <name evidence="1" type="ORF">Pan181_32760</name>
</gene>
<evidence type="ECO:0000313" key="2">
    <source>
        <dbReference type="Proteomes" id="UP000315750"/>
    </source>
</evidence>
<protein>
    <submittedName>
        <fullName evidence="1">Uncharacterized protein</fullName>
    </submittedName>
</protein>
<organism evidence="1 2">
    <name type="scientific">Aeoliella mucimassa</name>
    <dbReference type="NCBI Taxonomy" id="2527972"/>
    <lineage>
        <taxon>Bacteria</taxon>
        <taxon>Pseudomonadati</taxon>
        <taxon>Planctomycetota</taxon>
        <taxon>Planctomycetia</taxon>
        <taxon>Pirellulales</taxon>
        <taxon>Lacipirellulaceae</taxon>
        <taxon>Aeoliella</taxon>
    </lineage>
</organism>
<dbReference type="AlphaFoldDB" id="A0A518AQQ3"/>
<proteinExistence type="predicted"/>
<accession>A0A518AQQ3</accession>
<sequence length="49" mass="5693">MPAQRVQATSEMLTRRIMTDPQDFFNNDEGGKFSKYLSDFEQAVRESGY</sequence>